<dbReference type="InterPro" id="IPR029062">
    <property type="entry name" value="Class_I_gatase-like"/>
</dbReference>
<dbReference type="HAMAP" id="MF_00421">
    <property type="entry name" value="PurQ"/>
    <property type="match status" value="1"/>
</dbReference>
<keyword evidence="2" id="KW-0436">Ligase</keyword>
<dbReference type="PROSITE" id="PS51273">
    <property type="entry name" value="GATASE_TYPE_1"/>
    <property type="match status" value="1"/>
</dbReference>
<gene>
    <name evidence="8" type="ORF">METZ01_LOCUS306577</name>
</gene>
<keyword evidence="4" id="KW-0658">Purine biosynthesis</keyword>
<evidence type="ECO:0000256" key="6">
    <source>
        <dbReference type="ARBA" id="ARBA00022840"/>
    </source>
</evidence>
<protein>
    <submittedName>
        <fullName evidence="8">Uncharacterized protein</fullName>
    </submittedName>
</protein>
<dbReference type="NCBIfam" id="NF002252">
    <property type="entry name" value="PRK01175.1"/>
    <property type="match status" value="1"/>
</dbReference>
<dbReference type="GO" id="GO:0005524">
    <property type="term" value="F:ATP binding"/>
    <property type="evidence" value="ECO:0007669"/>
    <property type="project" value="UniProtKB-KW"/>
</dbReference>
<dbReference type="EMBL" id="UINC01096659">
    <property type="protein sequence ID" value="SVC53723.1"/>
    <property type="molecule type" value="Genomic_DNA"/>
</dbReference>
<dbReference type="CDD" id="cd01740">
    <property type="entry name" value="GATase1_FGAR_AT"/>
    <property type="match status" value="1"/>
</dbReference>
<name>A0A382MXF1_9ZZZZ</name>
<dbReference type="SUPFAM" id="SSF52317">
    <property type="entry name" value="Class I glutamine amidotransferase-like"/>
    <property type="match status" value="1"/>
</dbReference>
<dbReference type="PANTHER" id="PTHR10099">
    <property type="entry name" value="PHOSPHORIBOSYLFORMYLGLYCINAMIDINE SYNTHASE"/>
    <property type="match status" value="1"/>
</dbReference>
<dbReference type="Gene3D" id="3.40.50.880">
    <property type="match status" value="1"/>
</dbReference>
<keyword evidence="1" id="KW-0963">Cytoplasm</keyword>
<dbReference type="AlphaFoldDB" id="A0A382MXF1"/>
<keyword evidence="5" id="KW-0378">Hydrolase</keyword>
<keyword evidence="6" id="KW-0067">ATP-binding</keyword>
<evidence type="ECO:0000256" key="7">
    <source>
        <dbReference type="ARBA" id="ARBA00022962"/>
    </source>
</evidence>
<dbReference type="Pfam" id="PF13507">
    <property type="entry name" value="GATase_5"/>
    <property type="match status" value="1"/>
</dbReference>
<evidence type="ECO:0000313" key="8">
    <source>
        <dbReference type="EMBL" id="SVC53723.1"/>
    </source>
</evidence>
<evidence type="ECO:0000256" key="5">
    <source>
        <dbReference type="ARBA" id="ARBA00022801"/>
    </source>
</evidence>
<evidence type="ECO:0000256" key="3">
    <source>
        <dbReference type="ARBA" id="ARBA00022741"/>
    </source>
</evidence>
<reference evidence="8" key="1">
    <citation type="submission" date="2018-05" db="EMBL/GenBank/DDBJ databases">
        <authorList>
            <person name="Lanie J.A."/>
            <person name="Ng W.-L."/>
            <person name="Kazmierczak K.M."/>
            <person name="Andrzejewski T.M."/>
            <person name="Davidsen T.M."/>
            <person name="Wayne K.J."/>
            <person name="Tettelin H."/>
            <person name="Glass J.I."/>
            <person name="Rusch D."/>
            <person name="Podicherti R."/>
            <person name="Tsui H.-C.T."/>
            <person name="Winkler M.E."/>
        </authorList>
    </citation>
    <scope>NUCLEOTIDE SEQUENCE</scope>
</reference>
<dbReference type="SMART" id="SM01211">
    <property type="entry name" value="GATase_5"/>
    <property type="match status" value="1"/>
</dbReference>
<evidence type="ECO:0000256" key="1">
    <source>
        <dbReference type="ARBA" id="ARBA00022490"/>
    </source>
</evidence>
<organism evidence="8">
    <name type="scientific">marine metagenome</name>
    <dbReference type="NCBI Taxonomy" id="408172"/>
    <lineage>
        <taxon>unclassified sequences</taxon>
        <taxon>metagenomes</taxon>
        <taxon>ecological metagenomes</taxon>
    </lineage>
</organism>
<sequence>MSDPFDIRVGVLRIEGTNCEDESALAFSSLGCNTEKVHLKQLIGEVERSECRDIMDYDALYFPGGFSSGDYVRAGAIFASRVKSGLKSQVDEYINEGRPILGVCNGFQILVELGALPGTDSGTSEVPEAVLHTNNSSRFEARHVHLSVESSSQSFFTKNYRTNQVLSVPNAHAEGKLMMDESKFTEIQSGSQVAFRYCDQNGGSNPGYPWNPNGVAYDIAGITNPKGNVLGMMPHPERVFHGWQHADWTSSGRDPEGPGDGRPLFEGVVDFLCQ</sequence>
<keyword evidence="3" id="KW-0547">Nucleotide-binding</keyword>
<dbReference type="GO" id="GO:0006189">
    <property type="term" value="P:'de novo' IMP biosynthetic process"/>
    <property type="evidence" value="ECO:0007669"/>
    <property type="project" value="InterPro"/>
</dbReference>
<evidence type="ECO:0000256" key="2">
    <source>
        <dbReference type="ARBA" id="ARBA00022598"/>
    </source>
</evidence>
<proteinExistence type="inferred from homology"/>
<dbReference type="PIRSF" id="PIRSF001586">
    <property type="entry name" value="FGAM_synth_I"/>
    <property type="match status" value="1"/>
</dbReference>
<evidence type="ECO:0000256" key="4">
    <source>
        <dbReference type="ARBA" id="ARBA00022755"/>
    </source>
</evidence>
<dbReference type="GO" id="GO:0005737">
    <property type="term" value="C:cytoplasm"/>
    <property type="evidence" value="ECO:0007669"/>
    <property type="project" value="TreeGrafter"/>
</dbReference>
<dbReference type="PANTHER" id="PTHR10099:SF1">
    <property type="entry name" value="PHOSPHORIBOSYLFORMYLGLYCINAMIDINE SYNTHASE"/>
    <property type="match status" value="1"/>
</dbReference>
<dbReference type="InterPro" id="IPR010075">
    <property type="entry name" value="PRibForGlyAmidine_synth_PurQ"/>
</dbReference>
<dbReference type="NCBIfam" id="TIGR01737">
    <property type="entry name" value="FGAM_synth_I"/>
    <property type="match status" value="1"/>
</dbReference>
<keyword evidence="7" id="KW-0315">Glutamine amidotransferase</keyword>
<accession>A0A382MXF1</accession>
<dbReference type="GO" id="GO:0016787">
    <property type="term" value="F:hydrolase activity"/>
    <property type="evidence" value="ECO:0007669"/>
    <property type="project" value="UniProtKB-KW"/>
</dbReference>
<dbReference type="GO" id="GO:0004642">
    <property type="term" value="F:phosphoribosylformylglycinamidine synthase activity"/>
    <property type="evidence" value="ECO:0007669"/>
    <property type="project" value="InterPro"/>
</dbReference>